<evidence type="ECO:0000259" key="10">
    <source>
        <dbReference type="Pfam" id="PF04316"/>
    </source>
</evidence>
<evidence type="ECO:0000256" key="6">
    <source>
        <dbReference type="ARBA" id="ARBA00023163"/>
    </source>
</evidence>
<evidence type="ECO:0000256" key="9">
    <source>
        <dbReference type="SAM" id="MobiDB-lite"/>
    </source>
</evidence>
<reference evidence="11" key="1">
    <citation type="submission" date="2022-04" db="EMBL/GenBank/DDBJ databases">
        <title>Whole genome sequence of Sphaerotilus sp. FB-5.</title>
        <authorList>
            <person name="Takeda M."/>
            <person name="Narihara S."/>
            <person name="Akimoto M."/>
            <person name="Akimoto R."/>
            <person name="Nishiyashiki S."/>
            <person name="Murakami T."/>
        </authorList>
    </citation>
    <scope>NUCLEOTIDE SEQUENCE</scope>
    <source>
        <strain evidence="11">FB-5</strain>
    </source>
</reference>
<keyword evidence="12" id="KW-1185">Reference proteome</keyword>
<keyword evidence="6" id="KW-0804">Transcription</keyword>
<dbReference type="SUPFAM" id="SSF101498">
    <property type="entry name" value="Anti-sigma factor FlgM"/>
    <property type="match status" value="1"/>
</dbReference>
<sequence length="108" mass="10563">MKIGNTAVSPNVAPVGQPATRGAADGARTSNTSSAGNASGTGEASATVSLSGAAKALLDGADGTFDANKVEQVRQSIADGSYKVNAETIADKLLANAQEVLGKSGSAR</sequence>
<dbReference type="Pfam" id="PF04316">
    <property type="entry name" value="FlgM"/>
    <property type="match status" value="1"/>
</dbReference>
<keyword evidence="3" id="KW-0678">Repressor</keyword>
<evidence type="ECO:0000313" key="12">
    <source>
        <dbReference type="Proteomes" id="UP001057498"/>
    </source>
</evidence>
<comment type="similarity">
    <text evidence="1">Belongs to the FlgM family.</text>
</comment>
<evidence type="ECO:0000256" key="3">
    <source>
        <dbReference type="ARBA" id="ARBA00022491"/>
    </source>
</evidence>
<comment type="function">
    <text evidence="7">Responsible for the coupling of flagellin expression to flagellar assembly by preventing expression of the flagellin genes when a component of the middle class of proteins is defective. It negatively regulates flagellar genes by inhibiting the activity of FliA by directly binding to FliA.</text>
</comment>
<keyword evidence="5" id="KW-0805">Transcription regulation</keyword>
<feature type="domain" description="Anti-sigma-28 factor FlgM C-terminal" evidence="10">
    <location>
        <begin position="47"/>
        <end position="94"/>
    </location>
</feature>
<keyword evidence="4" id="KW-1005">Bacterial flagellum biogenesis</keyword>
<dbReference type="InterPro" id="IPR031316">
    <property type="entry name" value="FlgM_C"/>
</dbReference>
<dbReference type="RefSeq" id="WP_251970026.1">
    <property type="nucleotide sequence ID" value="NZ_AP025730.1"/>
</dbReference>
<accession>A0ABM7YQF0</accession>
<evidence type="ECO:0000256" key="8">
    <source>
        <dbReference type="ARBA" id="ARBA00030117"/>
    </source>
</evidence>
<organism evidence="11 12">
    <name type="scientific">Sphaerotilus microaerophilus</name>
    <dbReference type="NCBI Taxonomy" id="2914710"/>
    <lineage>
        <taxon>Bacteria</taxon>
        <taxon>Pseudomonadati</taxon>
        <taxon>Pseudomonadota</taxon>
        <taxon>Betaproteobacteria</taxon>
        <taxon>Burkholderiales</taxon>
        <taxon>Sphaerotilaceae</taxon>
        <taxon>Sphaerotilus</taxon>
    </lineage>
</organism>
<evidence type="ECO:0000256" key="4">
    <source>
        <dbReference type="ARBA" id="ARBA00022795"/>
    </source>
</evidence>
<feature type="compositionally biased region" description="Polar residues" evidence="9">
    <location>
        <begin position="28"/>
        <end position="46"/>
    </location>
</feature>
<proteinExistence type="inferred from homology"/>
<dbReference type="InterPro" id="IPR035890">
    <property type="entry name" value="Anti-sigma-28_factor_FlgM_sf"/>
</dbReference>
<evidence type="ECO:0000256" key="5">
    <source>
        <dbReference type="ARBA" id="ARBA00023015"/>
    </source>
</evidence>
<evidence type="ECO:0000256" key="2">
    <source>
        <dbReference type="ARBA" id="ARBA00017823"/>
    </source>
</evidence>
<name>A0ABM7YQF0_9BURK</name>
<dbReference type="NCBIfam" id="TIGR03824">
    <property type="entry name" value="FlgM_jcvi"/>
    <property type="match status" value="1"/>
</dbReference>
<evidence type="ECO:0000313" key="11">
    <source>
        <dbReference type="EMBL" id="BDI06780.1"/>
    </source>
</evidence>
<evidence type="ECO:0000256" key="1">
    <source>
        <dbReference type="ARBA" id="ARBA00005322"/>
    </source>
</evidence>
<dbReference type="Proteomes" id="UP001057498">
    <property type="component" value="Chromosome"/>
</dbReference>
<evidence type="ECO:0000256" key="7">
    <source>
        <dbReference type="ARBA" id="ARBA00024739"/>
    </source>
</evidence>
<dbReference type="EMBL" id="AP025730">
    <property type="protein sequence ID" value="BDI06780.1"/>
    <property type="molecule type" value="Genomic_DNA"/>
</dbReference>
<feature type="region of interest" description="Disordered" evidence="9">
    <location>
        <begin position="1"/>
        <end position="46"/>
    </location>
</feature>
<dbReference type="InterPro" id="IPR007412">
    <property type="entry name" value="FlgM"/>
</dbReference>
<gene>
    <name evidence="11" type="ORF">CATMQ487_37500</name>
</gene>
<protein>
    <recommendedName>
        <fullName evidence="2">Negative regulator of flagellin synthesis</fullName>
    </recommendedName>
    <alternativeName>
        <fullName evidence="8">Anti-sigma-28 factor</fullName>
    </alternativeName>
</protein>